<evidence type="ECO:0000313" key="18">
    <source>
        <dbReference type="EMBL" id="AXJ13223.1"/>
    </source>
</evidence>
<dbReference type="Pfam" id="PF00535">
    <property type="entry name" value="Glycos_transf_2"/>
    <property type="match status" value="1"/>
</dbReference>
<comment type="pathway">
    <text evidence="2">Glycan biosynthesis; hyaluronan biosynthesis.</text>
</comment>
<feature type="transmembrane region" description="Helical" evidence="16">
    <location>
        <begin position="313"/>
        <end position="335"/>
    </location>
</feature>
<dbReference type="GO" id="GO:0005886">
    <property type="term" value="C:plasma membrane"/>
    <property type="evidence" value="ECO:0007669"/>
    <property type="project" value="UniProtKB-SubCell"/>
</dbReference>
<dbReference type="PANTHER" id="PTHR22913">
    <property type="entry name" value="HYALURONAN SYNTHASE"/>
    <property type="match status" value="1"/>
</dbReference>
<evidence type="ECO:0000256" key="11">
    <source>
        <dbReference type="ARBA" id="ARBA00040508"/>
    </source>
</evidence>
<keyword evidence="16" id="KW-0812">Transmembrane</keyword>
<keyword evidence="8" id="KW-0972">Capsule biogenesis/degradation</keyword>
<evidence type="ECO:0000256" key="7">
    <source>
        <dbReference type="ARBA" id="ARBA00022679"/>
    </source>
</evidence>
<evidence type="ECO:0000256" key="8">
    <source>
        <dbReference type="ARBA" id="ARBA00022903"/>
    </source>
</evidence>
<reference evidence="18 19" key="1">
    <citation type="submission" date="2017-07" db="EMBL/GenBank/DDBJ databases">
        <title>Streptococcus pluranimalium as cause of bovine abortion.</title>
        <authorList>
            <person name="Rodriguez Campos S."/>
            <person name="Gobeli Brawand S."/>
            <person name="Brodard I."/>
            <person name="Rychener L."/>
            <person name="Perreten V."/>
        </authorList>
    </citation>
    <scope>NUCLEOTIDE SEQUENCE [LARGE SCALE GENOMIC DNA]</scope>
    <source>
        <strain evidence="18 19">14A0014</strain>
    </source>
</reference>
<organism evidence="18 19">
    <name type="scientific">Streptococcus pluranimalium</name>
    <dbReference type="NCBI Taxonomy" id="82348"/>
    <lineage>
        <taxon>Bacteria</taxon>
        <taxon>Bacillati</taxon>
        <taxon>Bacillota</taxon>
        <taxon>Bacilli</taxon>
        <taxon>Lactobacillales</taxon>
        <taxon>Streptococcaceae</taxon>
        <taxon>Streptococcus</taxon>
    </lineage>
</organism>
<evidence type="ECO:0000256" key="12">
    <source>
        <dbReference type="ARBA" id="ARBA00042148"/>
    </source>
</evidence>
<evidence type="ECO:0000256" key="1">
    <source>
        <dbReference type="ARBA" id="ARBA00004236"/>
    </source>
</evidence>
<keyword evidence="16" id="KW-1133">Transmembrane helix</keyword>
<dbReference type="AlphaFoldDB" id="A0A345VKH1"/>
<accession>A0A345VKH1</accession>
<dbReference type="InterPro" id="IPR001173">
    <property type="entry name" value="Glyco_trans_2-like"/>
</dbReference>
<dbReference type="RefSeq" id="WP_115130358.1">
    <property type="nucleotide sequence ID" value="NZ_CP022601.1"/>
</dbReference>
<evidence type="ECO:0000256" key="16">
    <source>
        <dbReference type="SAM" id="Phobius"/>
    </source>
</evidence>
<feature type="transmembrane region" description="Helical" evidence="16">
    <location>
        <begin position="371"/>
        <end position="390"/>
    </location>
</feature>
<keyword evidence="6 18" id="KW-0328">Glycosyltransferase</keyword>
<dbReference type="InterPro" id="IPR029044">
    <property type="entry name" value="Nucleotide-diphossugar_trans"/>
</dbReference>
<evidence type="ECO:0000313" key="19">
    <source>
        <dbReference type="Proteomes" id="UP000255411"/>
    </source>
</evidence>
<comment type="catalytic activity">
    <reaction evidence="14">
        <text>[hyaluronan](n) + UDP-N-acetyl-alpha-D-glucosamine = N-acetyl-beta-D-glucosaminyl-(1-&gt;4)-[hyaluronan](n) + UDP + H(+)</text>
        <dbReference type="Rhea" id="RHEA:20465"/>
        <dbReference type="Rhea" id="RHEA-COMP:12583"/>
        <dbReference type="Rhea" id="RHEA-COMP:12585"/>
        <dbReference type="ChEBI" id="CHEBI:15378"/>
        <dbReference type="ChEBI" id="CHEBI:57705"/>
        <dbReference type="ChEBI" id="CHEBI:58223"/>
        <dbReference type="ChEBI" id="CHEBI:132153"/>
        <dbReference type="ChEBI" id="CHEBI:132154"/>
        <dbReference type="EC" id="2.4.1.212"/>
    </reaction>
</comment>
<dbReference type="EMBL" id="CP022601">
    <property type="protein sequence ID" value="AXJ13223.1"/>
    <property type="molecule type" value="Genomic_DNA"/>
</dbReference>
<comment type="similarity">
    <text evidence="3">Belongs to the NodC/HAS family.</text>
</comment>
<protein>
    <recommendedName>
        <fullName evidence="11">Hyaluronan synthase</fullName>
        <ecNumber evidence="4">2.4.1.212</ecNumber>
    </recommendedName>
    <alternativeName>
        <fullName evidence="13">Hyaluronate synthase</fullName>
    </alternativeName>
    <alternativeName>
        <fullName evidence="12">Hyaluronic acid synthase</fullName>
    </alternativeName>
</protein>
<evidence type="ECO:0000256" key="3">
    <source>
        <dbReference type="ARBA" id="ARBA00006782"/>
    </source>
</evidence>
<dbReference type="GO" id="GO:0030213">
    <property type="term" value="P:hyaluronan biosynthetic process"/>
    <property type="evidence" value="ECO:0007669"/>
    <property type="project" value="TreeGrafter"/>
</dbReference>
<keyword evidence="7 18" id="KW-0808">Transferase</keyword>
<name>A0A345VKH1_9STRE</name>
<proteinExistence type="inferred from homology"/>
<dbReference type="Proteomes" id="UP000255411">
    <property type="component" value="Chromosome"/>
</dbReference>
<comment type="function">
    <text evidence="10">Glycosaminoglycan synthesis. The hyaluronic acid capsule is involved in the pathogenicity of group A Streptococci; it may be the major virulence determinant.</text>
</comment>
<feature type="domain" description="Glycosyltransferase 2-like" evidence="17">
    <location>
        <begin position="63"/>
        <end position="231"/>
    </location>
</feature>
<dbReference type="SUPFAM" id="SSF53448">
    <property type="entry name" value="Nucleotide-diphospho-sugar transferases"/>
    <property type="match status" value="1"/>
</dbReference>
<dbReference type="GO" id="GO:0050501">
    <property type="term" value="F:hyaluronan synthase activity"/>
    <property type="evidence" value="ECO:0007669"/>
    <property type="project" value="UniProtKB-EC"/>
</dbReference>
<evidence type="ECO:0000256" key="5">
    <source>
        <dbReference type="ARBA" id="ARBA00022475"/>
    </source>
</evidence>
<evidence type="ECO:0000256" key="15">
    <source>
        <dbReference type="ARBA" id="ARBA00048168"/>
    </source>
</evidence>
<evidence type="ECO:0000256" key="13">
    <source>
        <dbReference type="ARBA" id="ARBA00043237"/>
    </source>
</evidence>
<gene>
    <name evidence="18" type="primary">arnC</name>
    <name evidence="18" type="ORF">Sp14A_13100</name>
</gene>
<comment type="catalytic activity">
    <reaction evidence="15">
        <text>N-acetyl-beta-D-glucosaminyl-(1-&gt;4)-[hyaluronan](n) + UDP-alpha-D-glucuronate = [hyaluronan](n+1) + UDP + H(+)</text>
        <dbReference type="Rhea" id="RHEA:12528"/>
        <dbReference type="Rhea" id="RHEA-COMP:12585"/>
        <dbReference type="Rhea" id="RHEA-COMP:12587"/>
        <dbReference type="ChEBI" id="CHEBI:15378"/>
        <dbReference type="ChEBI" id="CHEBI:58052"/>
        <dbReference type="ChEBI" id="CHEBI:58223"/>
        <dbReference type="ChEBI" id="CHEBI:132153"/>
        <dbReference type="ChEBI" id="CHEBI:132154"/>
        <dbReference type="EC" id="2.4.1.212"/>
    </reaction>
</comment>
<feature type="transmembrane region" description="Helical" evidence="16">
    <location>
        <begin position="31"/>
        <end position="48"/>
    </location>
</feature>
<evidence type="ECO:0000256" key="2">
    <source>
        <dbReference type="ARBA" id="ARBA00004698"/>
    </source>
</evidence>
<evidence type="ECO:0000259" key="17">
    <source>
        <dbReference type="Pfam" id="PF00535"/>
    </source>
</evidence>
<evidence type="ECO:0000256" key="4">
    <source>
        <dbReference type="ARBA" id="ARBA00012207"/>
    </source>
</evidence>
<evidence type="ECO:0000256" key="6">
    <source>
        <dbReference type="ARBA" id="ARBA00022676"/>
    </source>
</evidence>
<evidence type="ECO:0000256" key="9">
    <source>
        <dbReference type="ARBA" id="ARBA00023136"/>
    </source>
</evidence>
<comment type="subcellular location">
    <subcellularLocation>
        <location evidence="1">Cell membrane</location>
    </subcellularLocation>
</comment>
<feature type="transmembrane region" description="Helical" evidence="16">
    <location>
        <begin position="341"/>
        <end position="359"/>
    </location>
</feature>
<evidence type="ECO:0000256" key="14">
    <source>
        <dbReference type="ARBA" id="ARBA00047709"/>
    </source>
</evidence>
<keyword evidence="5" id="KW-1003">Cell membrane</keyword>
<dbReference type="Gene3D" id="3.90.550.10">
    <property type="entry name" value="Spore Coat Polysaccharide Biosynthesis Protein SpsA, Chain A"/>
    <property type="match status" value="1"/>
</dbReference>
<dbReference type="PANTHER" id="PTHR22913:SF12">
    <property type="entry name" value="MANNURONAN SYNTHASE"/>
    <property type="match status" value="1"/>
</dbReference>
<keyword evidence="9 16" id="KW-0472">Membrane</keyword>
<dbReference type="GO" id="GO:0085029">
    <property type="term" value="P:extracellular matrix assembly"/>
    <property type="evidence" value="ECO:0007669"/>
    <property type="project" value="TreeGrafter"/>
</dbReference>
<evidence type="ECO:0000256" key="10">
    <source>
        <dbReference type="ARBA" id="ARBA00037408"/>
    </source>
</evidence>
<sequence>MFKNFLTFLLFFLLFIGLVWLEADRALGLYGIILMIYLLIKMSLSFIYKPFKGTPKQYKVATIIPSYNEDGDGLIGTLESILAQTYPIDTIYIVDDGSSDASGYEKISAYVAANPDTCQNVIVHRLEKNAGKRHAQGWAFKQSDADVFFTIDSDSYIYPNALEELLKAFNDPNIYAATGHINARNRDQNFLTRLIDIRYDNAFRVERAAQSVTGNILTCSGPLSIYRREVIVPNLYKYLNQSFLGVKVNIGDDRCLTNYANRLGRTVYQSTAHCDTEVPDNLKTFIKQQIRWNKSFFRETLEAIKLGTIRPMVVLWSCIELTLFILLSYAFFNLLFNNFKVFSPVYLAIVLVGVILSALARNIHYALKHPVLFLLAPFYGILHIFLLQPIRLYALLTIRDVRWGTRQKTVKKEDAA</sequence>
<dbReference type="EC" id="2.4.1.212" evidence="4"/>